<dbReference type="RefSeq" id="WP_121688077.1">
    <property type="nucleotide sequence ID" value="NZ_RCUY01000005.1"/>
</dbReference>
<evidence type="ECO:0000313" key="4">
    <source>
        <dbReference type="EMBL" id="RLP82937.1"/>
    </source>
</evidence>
<reference evidence="4 5" key="1">
    <citation type="submission" date="2018-10" db="EMBL/GenBank/DDBJ databases">
        <authorList>
            <person name="Li J."/>
        </authorList>
    </citation>
    <scope>NUCLEOTIDE SEQUENCE [LARGE SCALE GENOMIC DNA]</scope>
    <source>
        <strain evidence="4 5">JCM 11654</strain>
    </source>
</reference>
<dbReference type="InterPro" id="IPR036291">
    <property type="entry name" value="NAD(P)-bd_dom_sf"/>
</dbReference>
<proteinExistence type="inferred from homology"/>
<dbReference type="PANTHER" id="PTHR48107:SF16">
    <property type="entry name" value="NADPH-DEPENDENT ALDEHYDE REDUCTASE 1, CHLOROPLASTIC"/>
    <property type="match status" value="1"/>
</dbReference>
<evidence type="ECO:0000256" key="3">
    <source>
        <dbReference type="SAM" id="MobiDB-lite"/>
    </source>
</evidence>
<comment type="caution">
    <text evidence="4">The sequence shown here is derived from an EMBL/GenBank/DDBJ whole genome shotgun (WGS) entry which is preliminary data.</text>
</comment>
<feature type="compositionally biased region" description="Basic and acidic residues" evidence="3">
    <location>
        <begin position="1"/>
        <end position="12"/>
    </location>
</feature>
<dbReference type="Proteomes" id="UP000269438">
    <property type="component" value="Unassembled WGS sequence"/>
</dbReference>
<accession>A0A3L7ARB6</accession>
<dbReference type="OrthoDB" id="9809287at2"/>
<comment type="similarity">
    <text evidence="1">Belongs to the short-chain dehydrogenases/reductases (SDR) family.</text>
</comment>
<dbReference type="SUPFAM" id="SSF51735">
    <property type="entry name" value="NAD(P)-binding Rossmann-fold domains"/>
    <property type="match status" value="1"/>
</dbReference>
<dbReference type="PANTHER" id="PTHR48107">
    <property type="entry name" value="NADPH-DEPENDENT ALDEHYDE REDUCTASE-LIKE PROTEIN, CHLOROPLASTIC-RELATED"/>
    <property type="match status" value="1"/>
</dbReference>
<dbReference type="InterPro" id="IPR002347">
    <property type="entry name" value="SDR_fam"/>
</dbReference>
<protein>
    <submittedName>
        <fullName evidence="4">SDR family oxidoreductase</fullName>
    </submittedName>
</protein>
<evidence type="ECO:0000256" key="1">
    <source>
        <dbReference type="ARBA" id="ARBA00006484"/>
    </source>
</evidence>
<gene>
    <name evidence="4" type="ORF">D9V34_06730</name>
</gene>
<name>A0A3L7ARB6_9MICO</name>
<dbReference type="AlphaFoldDB" id="A0A3L7ARB6"/>
<evidence type="ECO:0000313" key="5">
    <source>
        <dbReference type="Proteomes" id="UP000269438"/>
    </source>
</evidence>
<organism evidence="4 5">
    <name type="scientific">Mycetocola lacteus</name>
    <dbReference type="NCBI Taxonomy" id="76637"/>
    <lineage>
        <taxon>Bacteria</taxon>
        <taxon>Bacillati</taxon>
        <taxon>Actinomycetota</taxon>
        <taxon>Actinomycetes</taxon>
        <taxon>Micrococcales</taxon>
        <taxon>Microbacteriaceae</taxon>
        <taxon>Mycetocola</taxon>
    </lineage>
</organism>
<dbReference type="FunFam" id="3.40.50.720:FF:000084">
    <property type="entry name" value="Short-chain dehydrogenase reductase"/>
    <property type="match status" value="1"/>
</dbReference>
<keyword evidence="5" id="KW-1185">Reference proteome</keyword>
<dbReference type="PROSITE" id="PS00061">
    <property type="entry name" value="ADH_SHORT"/>
    <property type="match status" value="1"/>
</dbReference>
<sequence length="291" mass="30733">MPNTDPRVKYRTDAFPTHDTTQPGLTHEIEPTPDHGELTYRGHGRLAGLTALITGGDSGIGRAVAIAYSREGANVAISYLPEERADAEETAELVRATGVNVILLPGDLREESYCAWIVGETIRELGSLDILVNNAGYQKHRPGVENLQREELVRVWETNLLAGLLVTRAAVPRLQPGASIIFTASIQGYDPSPSLMDYAATKAGLVSLTASLAEELGPQGIRVNAVAPGPIWTPLIPATGWGDGIADFGQDTPLGRAGQPAEVAGAYVYLASEDASYTSGAVLAVTGGKHL</sequence>
<dbReference type="Pfam" id="PF13561">
    <property type="entry name" value="adh_short_C2"/>
    <property type="match status" value="1"/>
</dbReference>
<dbReference type="PRINTS" id="PR00081">
    <property type="entry name" value="GDHRDH"/>
</dbReference>
<dbReference type="Gene3D" id="3.40.50.720">
    <property type="entry name" value="NAD(P)-binding Rossmann-like Domain"/>
    <property type="match status" value="1"/>
</dbReference>
<evidence type="ECO:0000256" key="2">
    <source>
        <dbReference type="ARBA" id="ARBA00023002"/>
    </source>
</evidence>
<dbReference type="GO" id="GO:0016614">
    <property type="term" value="F:oxidoreductase activity, acting on CH-OH group of donors"/>
    <property type="evidence" value="ECO:0007669"/>
    <property type="project" value="UniProtKB-ARBA"/>
</dbReference>
<feature type="region of interest" description="Disordered" evidence="3">
    <location>
        <begin position="1"/>
        <end position="28"/>
    </location>
</feature>
<dbReference type="EMBL" id="RCUY01000005">
    <property type="protein sequence ID" value="RLP82937.1"/>
    <property type="molecule type" value="Genomic_DNA"/>
</dbReference>
<dbReference type="PRINTS" id="PR00080">
    <property type="entry name" value="SDRFAMILY"/>
</dbReference>
<dbReference type="InterPro" id="IPR020904">
    <property type="entry name" value="Sc_DH/Rdtase_CS"/>
</dbReference>
<keyword evidence="2" id="KW-0560">Oxidoreductase</keyword>